<accession>A0A6H1ZB92</accession>
<reference evidence="1" key="1">
    <citation type="submission" date="2020-03" db="EMBL/GenBank/DDBJ databases">
        <title>The deep terrestrial virosphere.</title>
        <authorList>
            <person name="Holmfeldt K."/>
            <person name="Nilsson E."/>
            <person name="Simone D."/>
            <person name="Lopez-Fernandez M."/>
            <person name="Wu X."/>
            <person name="de Brujin I."/>
            <person name="Lundin D."/>
            <person name="Andersson A."/>
            <person name="Bertilsson S."/>
            <person name="Dopson M."/>
        </authorList>
    </citation>
    <scope>NUCLEOTIDE SEQUENCE</scope>
    <source>
        <strain evidence="1">TM448A00186</strain>
    </source>
</reference>
<evidence type="ECO:0000313" key="1">
    <source>
        <dbReference type="EMBL" id="QJA45173.1"/>
    </source>
</evidence>
<name>A0A6H1ZB92_9ZZZZ</name>
<proteinExistence type="predicted"/>
<sequence>METLDRSKIGRMSHRKGNKFERDVCKKLGTFFFNDPKSFGRYHSEGNTYFPGDLGPFIESNIIGTLDLIKSFPFCFETKNREEWEFYSLLSSPTNSALFKYWQQTLEEAERFSKTPFLIFTKNYKPVYGMLDVTLCKETCVDMFAIPPTYLASIIRPTYKKTYTLTIFLLDDFITANKGMRSTKILKQQYEELVND</sequence>
<dbReference type="AlphaFoldDB" id="A0A6H1ZB92"/>
<protein>
    <submittedName>
        <fullName evidence="1">Uncharacterized protein</fullName>
    </submittedName>
</protein>
<dbReference type="Pfam" id="PF24608">
    <property type="entry name" value="PDDEXK_15"/>
    <property type="match status" value="1"/>
</dbReference>
<organism evidence="1">
    <name type="scientific">viral metagenome</name>
    <dbReference type="NCBI Taxonomy" id="1070528"/>
    <lineage>
        <taxon>unclassified sequences</taxon>
        <taxon>metagenomes</taxon>
        <taxon>organismal metagenomes</taxon>
    </lineage>
</organism>
<gene>
    <name evidence="1" type="ORF">TM448A00186_0085</name>
</gene>
<dbReference type="EMBL" id="MT143986">
    <property type="protein sequence ID" value="QJA45173.1"/>
    <property type="molecule type" value="Genomic_DNA"/>
</dbReference>
<dbReference type="InterPro" id="IPR056931">
    <property type="entry name" value="D14-like"/>
</dbReference>